<dbReference type="EMBL" id="CABWKQ010000016">
    <property type="protein sequence ID" value="VWX35222.1"/>
    <property type="molecule type" value="Genomic_DNA"/>
</dbReference>
<evidence type="ECO:0000313" key="3">
    <source>
        <dbReference type="Proteomes" id="UP000439752"/>
    </source>
</evidence>
<feature type="transmembrane region" description="Helical" evidence="1">
    <location>
        <begin position="12"/>
        <end position="29"/>
    </location>
</feature>
<keyword evidence="3" id="KW-1185">Reference proteome</keyword>
<protein>
    <submittedName>
        <fullName evidence="2">Uncharacterized protein</fullName>
    </submittedName>
</protein>
<organism evidence="2 3">
    <name type="scientific">Exiguobacterium oxidotolerans</name>
    <dbReference type="NCBI Taxonomy" id="223958"/>
    <lineage>
        <taxon>Bacteria</taxon>
        <taxon>Bacillati</taxon>
        <taxon>Bacillota</taxon>
        <taxon>Bacilli</taxon>
        <taxon>Bacillales</taxon>
        <taxon>Bacillales Family XII. Incertae Sedis</taxon>
        <taxon>Exiguobacterium</taxon>
    </lineage>
</organism>
<name>A0A653I8R1_9BACL</name>
<gene>
    <name evidence="2" type="ORF">EXIGUO9Y_230005</name>
</gene>
<evidence type="ECO:0000313" key="2">
    <source>
        <dbReference type="EMBL" id="VWX35222.1"/>
    </source>
</evidence>
<keyword evidence="1" id="KW-0812">Transmembrane</keyword>
<evidence type="ECO:0000256" key="1">
    <source>
        <dbReference type="SAM" id="Phobius"/>
    </source>
</evidence>
<reference evidence="2 3" key="1">
    <citation type="submission" date="2019-10" db="EMBL/GenBank/DDBJ databases">
        <authorList>
            <person name="Karimi E."/>
        </authorList>
    </citation>
    <scope>NUCLEOTIDE SEQUENCE [LARGE SCALE GENOMIC DNA]</scope>
    <source>
        <strain evidence="2">Exiguobacterium sp. 9Y</strain>
    </source>
</reference>
<dbReference type="AlphaFoldDB" id="A0A653I8R1"/>
<dbReference type="Proteomes" id="UP000439752">
    <property type="component" value="Unassembled WGS sequence"/>
</dbReference>
<proteinExistence type="predicted"/>
<sequence>MKKRLHTSITPSFILAGLLVLMIITLVFVQRHLNTIQIESIVEQADQRGLGYELVIHEPITNSYSFRAFEQK</sequence>
<keyword evidence="1" id="KW-1133">Transmembrane helix</keyword>
<accession>A0A653I8R1</accession>
<dbReference type="RefSeq" id="WP_159173161.1">
    <property type="nucleotide sequence ID" value="NZ_LR732312.1"/>
</dbReference>
<keyword evidence="1" id="KW-0472">Membrane</keyword>